<sequence length="88" mass="10168">MSEPERVPLEVLKKHQAFIERTGPKSWSAVQCVTTGQTNQLVDEVIELREEVENLLAWIRGNHRDVSPKQICLCWPCRNYPPKRKGKA</sequence>
<gene>
    <name evidence="1" type="ORF">LCGC14_0274220</name>
</gene>
<name>A0A0F9TYA1_9ZZZZ</name>
<accession>A0A0F9TYA1</accession>
<proteinExistence type="predicted"/>
<organism evidence="1">
    <name type="scientific">marine sediment metagenome</name>
    <dbReference type="NCBI Taxonomy" id="412755"/>
    <lineage>
        <taxon>unclassified sequences</taxon>
        <taxon>metagenomes</taxon>
        <taxon>ecological metagenomes</taxon>
    </lineage>
</organism>
<protein>
    <submittedName>
        <fullName evidence="1">Uncharacterized protein</fullName>
    </submittedName>
</protein>
<evidence type="ECO:0000313" key="1">
    <source>
        <dbReference type="EMBL" id="KKN86010.1"/>
    </source>
</evidence>
<comment type="caution">
    <text evidence="1">The sequence shown here is derived from an EMBL/GenBank/DDBJ whole genome shotgun (WGS) entry which is preliminary data.</text>
</comment>
<dbReference type="EMBL" id="LAZR01000153">
    <property type="protein sequence ID" value="KKN86010.1"/>
    <property type="molecule type" value="Genomic_DNA"/>
</dbReference>
<reference evidence="1" key="1">
    <citation type="journal article" date="2015" name="Nature">
        <title>Complex archaea that bridge the gap between prokaryotes and eukaryotes.</title>
        <authorList>
            <person name="Spang A."/>
            <person name="Saw J.H."/>
            <person name="Jorgensen S.L."/>
            <person name="Zaremba-Niedzwiedzka K."/>
            <person name="Martijn J."/>
            <person name="Lind A.E."/>
            <person name="van Eijk R."/>
            <person name="Schleper C."/>
            <person name="Guy L."/>
            <person name="Ettema T.J."/>
        </authorList>
    </citation>
    <scope>NUCLEOTIDE SEQUENCE</scope>
</reference>
<dbReference type="AlphaFoldDB" id="A0A0F9TYA1"/>